<protein>
    <submittedName>
        <fullName evidence="2">Uncharacterized protein</fullName>
    </submittedName>
</protein>
<proteinExistence type="predicted"/>
<sequence>MTTTFVACQEEWTELAARDDNVVAELLVLIRRGAPAPTLAIDWTVRQRRSGGVKKEENKKTRQPQQKKQGVESTPTHASPATPLSWSGATSTSGGDGQEESSRPARRPPPDNARSKVSTLTVTPITTTPATRRPKRKKTLAELKDEESMLMRERKKLRHDLAALRLIVEQERARNCIFKQKKLDLQMLHTETITAIAGNAGKPLEISPEAQDNPSLAAQQESPTDNTLSESKSERHEVMLELPDLNVPLEV</sequence>
<name>A0AAN7PUT2_9MYRT</name>
<feature type="compositionally biased region" description="Polar residues" evidence="1">
    <location>
        <begin position="63"/>
        <end position="93"/>
    </location>
</feature>
<dbReference type="Proteomes" id="UP001345219">
    <property type="component" value="Chromosome 2"/>
</dbReference>
<evidence type="ECO:0000313" key="2">
    <source>
        <dbReference type="EMBL" id="KAK4754261.1"/>
    </source>
</evidence>
<organism evidence="2 3">
    <name type="scientific">Trapa incisa</name>
    <dbReference type="NCBI Taxonomy" id="236973"/>
    <lineage>
        <taxon>Eukaryota</taxon>
        <taxon>Viridiplantae</taxon>
        <taxon>Streptophyta</taxon>
        <taxon>Embryophyta</taxon>
        <taxon>Tracheophyta</taxon>
        <taxon>Spermatophyta</taxon>
        <taxon>Magnoliopsida</taxon>
        <taxon>eudicotyledons</taxon>
        <taxon>Gunneridae</taxon>
        <taxon>Pentapetalae</taxon>
        <taxon>rosids</taxon>
        <taxon>malvids</taxon>
        <taxon>Myrtales</taxon>
        <taxon>Lythraceae</taxon>
        <taxon>Trapa</taxon>
    </lineage>
</organism>
<dbReference type="AlphaFoldDB" id="A0AAN7PUT2"/>
<reference evidence="2 3" key="1">
    <citation type="journal article" date="2023" name="Hortic Res">
        <title>Pangenome of water caltrop reveals structural variations and asymmetric subgenome divergence after allopolyploidization.</title>
        <authorList>
            <person name="Zhang X."/>
            <person name="Chen Y."/>
            <person name="Wang L."/>
            <person name="Yuan Y."/>
            <person name="Fang M."/>
            <person name="Shi L."/>
            <person name="Lu R."/>
            <person name="Comes H.P."/>
            <person name="Ma Y."/>
            <person name="Chen Y."/>
            <person name="Huang G."/>
            <person name="Zhou Y."/>
            <person name="Zheng Z."/>
            <person name="Qiu Y."/>
        </authorList>
    </citation>
    <scope>NUCLEOTIDE SEQUENCE [LARGE SCALE GENOMIC DNA]</scope>
    <source>
        <tissue evidence="2">Roots</tissue>
    </source>
</reference>
<keyword evidence="3" id="KW-1185">Reference proteome</keyword>
<accession>A0AAN7PUT2</accession>
<feature type="region of interest" description="Disordered" evidence="1">
    <location>
        <begin position="203"/>
        <end position="243"/>
    </location>
</feature>
<feature type="region of interest" description="Disordered" evidence="1">
    <location>
        <begin position="48"/>
        <end position="142"/>
    </location>
</feature>
<evidence type="ECO:0000313" key="3">
    <source>
        <dbReference type="Proteomes" id="UP001345219"/>
    </source>
</evidence>
<gene>
    <name evidence="2" type="ORF">SAY87_002365</name>
</gene>
<feature type="compositionally biased region" description="Low complexity" evidence="1">
    <location>
        <begin position="119"/>
        <end position="131"/>
    </location>
</feature>
<comment type="caution">
    <text evidence="2">The sequence shown here is derived from an EMBL/GenBank/DDBJ whole genome shotgun (WGS) entry which is preliminary data.</text>
</comment>
<dbReference type="EMBL" id="JAXIOK010000015">
    <property type="protein sequence ID" value="KAK4754261.1"/>
    <property type="molecule type" value="Genomic_DNA"/>
</dbReference>
<dbReference type="PANTHER" id="PTHR35099:SF10">
    <property type="entry name" value="BZIP DOMAIN-CONTAINING PROTEIN"/>
    <property type="match status" value="1"/>
</dbReference>
<feature type="compositionally biased region" description="Polar residues" evidence="1">
    <location>
        <begin position="210"/>
        <end position="230"/>
    </location>
</feature>
<evidence type="ECO:0000256" key="1">
    <source>
        <dbReference type="SAM" id="MobiDB-lite"/>
    </source>
</evidence>
<dbReference type="PANTHER" id="PTHR35099">
    <property type="entry name" value="OS02G0182700 PROTEIN"/>
    <property type="match status" value="1"/>
</dbReference>